<reference evidence="5 6" key="1">
    <citation type="journal article" date="2013" name="Genome Announc.">
        <title>Draft Genome Sequence of Strain JLT2015T, Belonging to the Family Sphingomonadaceae of the Alphaproteobacteria.</title>
        <authorList>
            <person name="Tang K."/>
            <person name="Liu K."/>
            <person name="Li S."/>
            <person name="Jiao N."/>
        </authorList>
    </citation>
    <scope>NUCLEOTIDE SEQUENCE [LARGE SCALE GENOMIC DNA]</scope>
    <source>
        <strain evidence="5 6">JLT2015</strain>
    </source>
</reference>
<dbReference type="EMBL" id="AMRV01000010">
    <property type="protein sequence ID" value="EMD82109.1"/>
    <property type="molecule type" value="Genomic_DNA"/>
</dbReference>
<dbReference type="Pfam" id="PF01872">
    <property type="entry name" value="RibD_C"/>
    <property type="match status" value="2"/>
</dbReference>
<dbReference type="GO" id="GO:0009231">
    <property type="term" value="P:riboflavin biosynthetic process"/>
    <property type="evidence" value="ECO:0007669"/>
    <property type="project" value="InterPro"/>
</dbReference>
<dbReference type="Gene3D" id="3.40.430.10">
    <property type="entry name" value="Dihydrofolate Reductase, subunit A"/>
    <property type="match status" value="2"/>
</dbReference>
<dbReference type="AlphaFoldDB" id="M2T6G6"/>
<feature type="domain" description="Bacterial bifunctional deaminase-reductase C-terminal" evidence="4">
    <location>
        <begin position="52"/>
        <end position="128"/>
    </location>
</feature>
<dbReference type="PATRIC" id="fig|1234595.3.peg.2598"/>
<organism evidence="5 6">
    <name type="scientific">Pacificimonas flava</name>
    <dbReference type="NCBI Taxonomy" id="1234595"/>
    <lineage>
        <taxon>Bacteria</taxon>
        <taxon>Pseudomonadati</taxon>
        <taxon>Pseudomonadota</taxon>
        <taxon>Alphaproteobacteria</taxon>
        <taxon>Sphingomonadales</taxon>
        <taxon>Sphingosinicellaceae</taxon>
        <taxon>Pacificimonas</taxon>
    </lineage>
</organism>
<accession>M2T6G6</accession>
<comment type="pathway">
    <text evidence="1">Cofactor biosynthesis; riboflavin biosynthesis.</text>
</comment>
<dbReference type="InterPro" id="IPR050765">
    <property type="entry name" value="Riboflavin_Biosynth_HTPR"/>
</dbReference>
<evidence type="ECO:0000313" key="6">
    <source>
        <dbReference type="Proteomes" id="UP000011717"/>
    </source>
</evidence>
<keyword evidence="6" id="KW-1185">Reference proteome</keyword>
<sequence length="231" mass="24887">MFIAMTDPDPRTAGRGVQILRAAGIRVVEDCKRAEAEAAHAGFLTRLSRGRPRITLKVAVSIDGRVALVSGESQWITGPIARAHAHMMRARADAILIGRGTFEADAPALTCRLPGLESRSPVPLLMSATMAELPAAFAERGGVLLRRPEEFPGLPFNDVLVEGGAGLAGTLLAADAVDRLLVYRAPIVIGDNAPGLGRIGLERLNHAHGRWTLRQSRRLGTDHLEIYDRTR</sequence>
<proteinExistence type="predicted"/>
<dbReference type="Proteomes" id="UP000011717">
    <property type="component" value="Unassembled WGS sequence"/>
</dbReference>
<name>M2T6G6_9SPHN</name>
<evidence type="ECO:0000313" key="5">
    <source>
        <dbReference type="EMBL" id="EMD82109.1"/>
    </source>
</evidence>
<keyword evidence="3" id="KW-0560">Oxidoreductase</keyword>
<evidence type="ECO:0000256" key="3">
    <source>
        <dbReference type="ARBA" id="ARBA00023002"/>
    </source>
</evidence>
<keyword evidence="2" id="KW-0521">NADP</keyword>
<evidence type="ECO:0000256" key="2">
    <source>
        <dbReference type="ARBA" id="ARBA00022857"/>
    </source>
</evidence>
<dbReference type="PANTHER" id="PTHR38011">
    <property type="entry name" value="DIHYDROFOLATE REDUCTASE FAMILY PROTEIN (AFU_ORTHOLOGUE AFUA_8G06820)"/>
    <property type="match status" value="1"/>
</dbReference>
<dbReference type="InterPro" id="IPR024072">
    <property type="entry name" value="DHFR-like_dom_sf"/>
</dbReference>
<evidence type="ECO:0000256" key="1">
    <source>
        <dbReference type="ARBA" id="ARBA00005104"/>
    </source>
</evidence>
<protein>
    <submittedName>
        <fullName evidence="5">Diaminohydroxyphosphoribosylaminopyrimidine deaminase</fullName>
    </submittedName>
</protein>
<dbReference type="PANTHER" id="PTHR38011:SF7">
    <property type="entry name" value="2,5-DIAMINO-6-RIBOSYLAMINO-4(3H)-PYRIMIDINONE 5'-PHOSPHATE REDUCTASE"/>
    <property type="match status" value="1"/>
</dbReference>
<dbReference type="InterPro" id="IPR002734">
    <property type="entry name" value="RibDG_C"/>
</dbReference>
<dbReference type="GO" id="GO:0008703">
    <property type="term" value="F:5-amino-6-(5-phosphoribosylamino)uracil reductase activity"/>
    <property type="evidence" value="ECO:0007669"/>
    <property type="project" value="InterPro"/>
</dbReference>
<evidence type="ECO:0000259" key="4">
    <source>
        <dbReference type="Pfam" id="PF01872"/>
    </source>
</evidence>
<dbReference type="SUPFAM" id="SSF53597">
    <property type="entry name" value="Dihydrofolate reductase-like"/>
    <property type="match status" value="1"/>
</dbReference>
<feature type="domain" description="Bacterial bifunctional deaminase-reductase C-terminal" evidence="4">
    <location>
        <begin position="157"/>
        <end position="222"/>
    </location>
</feature>
<comment type="caution">
    <text evidence="5">The sequence shown here is derived from an EMBL/GenBank/DDBJ whole genome shotgun (WGS) entry which is preliminary data.</text>
</comment>
<gene>
    <name evidence="5" type="ORF">C725_2597</name>
</gene>